<keyword evidence="2" id="KW-0378">Hydrolase</keyword>
<gene>
    <name evidence="5" type="ORF">COY87_03140</name>
</gene>
<dbReference type="Gene3D" id="3.30.540.10">
    <property type="entry name" value="Fructose-1,6-Bisphosphatase, subunit A, domain 1"/>
    <property type="match status" value="1"/>
</dbReference>
<keyword evidence="3 4" id="KW-0460">Magnesium</keyword>
<accession>A0A2M7QJJ2</accession>
<dbReference type="PROSITE" id="PS00629">
    <property type="entry name" value="IMP_1"/>
    <property type="match status" value="1"/>
</dbReference>
<comment type="cofactor">
    <cofactor evidence="4">
        <name>Mg(2+)</name>
        <dbReference type="ChEBI" id="CHEBI:18420"/>
    </cofactor>
</comment>
<name>A0A2M7QJJ2_9BACT</name>
<feature type="binding site" evidence="4">
    <location>
        <position position="92"/>
    </location>
    <ligand>
        <name>Mg(2+)</name>
        <dbReference type="ChEBI" id="CHEBI:18420"/>
        <label>1</label>
        <note>catalytic</note>
    </ligand>
</feature>
<dbReference type="InterPro" id="IPR000760">
    <property type="entry name" value="Inositol_monophosphatase-like"/>
</dbReference>
<dbReference type="PANTHER" id="PTHR20854:SF4">
    <property type="entry name" value="INOSITOL-1-MONOPHOSPHATASE-RELATED"/>
    <property type="match status" value="1"/>
</dbReference>
<comment type="caution">
    <text evidence="5">The sequence shown here is derived from an EMBL/GenBank/DDBJ whole genome shotgun (WGS) entry which is preliminary data.</text>
</comment>
<dbReference type="Pfam" id="PF00459">
    <property type="entry name" value="Inositol_P"/>
    <property type="match status" value="1"/>
</dbReference>
<evidence type="ECO:0000256" key="4">
    <source>
        <dbReference type="PIRSR" id="PIRSR600760-2"/>
    </source>
</evidence>
<dbReference type="Gene3D" id="3.40.190.80">
    <property type="match status" value="1"/>
</dbReference>
<dbReference type="Proteomes" id="UP000229401">
    <property type="component" value="Unassembled WGS sequence"/>
</dbReference>
<evidence type="ECO:0008006" key="7">
    <source>
        <dbReference type="Google" id="ProtNLM"/>
    </source>
</evidence>
<feature type="binding site" evidence="4">
    <location>
        <position position="225"/>
    </location>
    <ligand>
        <name>Mg(2+)</name>
        <dbReference type="ChEBI" id="CHEBI:18420"/>
        <label>1</label>
        <note>catalytic</note>
    </ligand>
</feature>
<dbReference type="GO" id="GO:0008934">
    <property type="term" value="F:inositol monophosphate 1-phosphatase activity"/>
    <property type="evidence" value="ECO:0007669"/>
    <property type="project" value="TreeGrafter"/>
</dbReference>
<dbReference type="GO" id="GO:0007165">
    <property type="term" value="P:signal transduction"/>
    <property type="evidence" value="ECO:0007669"/>
    <property type="project" value="TreeGrafter"/>
</dbReference>
<dbReference type="AlphaFoldDB" id="A0A2M7QJJ2"/>
<evidence type="ECO:0000256" key="3">
    <source>
        <dbReference type="ARBA" id="ARBA00022842"/>
    </source>
</evidence>
<dbReference type="InterPro" id="IPR020583">
    <property type="entry name" value="Inositol_monoP_metal-BS"/>
</dbReference>
<sequence>MLSDKIKQEFRLFAEKLAIQAGNILISKKKDFIIKKVKDLQQLDIATSADYASEEYIIAQIKKYYPNHGIIAEESGISKSDMSDFNWVIDPLDGTKEYAKGIPYYYILIALEYKNTPIMGIAYQPETKYMFSTDIKTFLNSHTILVSKEKTLSKTFISVRLPSLSSSPLIRPKIFTVMSRLCEAVYKIRSTQWDAESLAYTAMGAYDAYVSITSKEDIAHHKWWDVAPGILMVKNAGGKVTDLDGKPITDKTLPNGIVASNGLIHDQLLKIIQKVK</sequence>
<proteinExistence type="predicted"/>
<dbReference type="EMBL" id="PFLI01000107">
    <property type="protein sequence ID" value="PIY72020.1"/>
    <property type="molecule type" value="Genomic_DNA"/>
</dbReference>
<dbReference type="PANTHER" id="PTHR20854">
    <property type="entry name" value="INOSITOL MONOPHOSPHATASE"/>
    <property type="match status" value="1"/>
</dbReference>
<feature type="binding site" evidence="4">
    <location>
        <position position="73"/>
    </location>
    <ligand>
        <name>Mg(2+)</name>
        <dbReference type="ChEBI" id="CHEBI:18420"/>
        <label>1</label>
        <note>catalytic</note>
    </ligand>
</feature>
<evidence type="ECO:0000313" key="6">
    <source>
        <dbReference type="Proteomes" id="UP000229401"/>
    </source>
</evidence>
<organism evidence="5 6">
    <name type="scientific">Candidatus Roizmanbacteria bacterium CG_4_10_14_0_8_um_filter_33_9</name>
    <dbReference type="NCBI Taxonomy" id="1974826"/>
    <lineage>
        <taxon>Bacteria</taxon>
        <taxon>Candidatus Roizmaniibacteriota</taxon>
    </lineage>
</organism>
<dbReference type="PRINTS" id="PR00377">
    <property type="entry name" value="IMPHPHTASES"/>
</dbReference>
<dbReference type="GO" id="GO:0046872">
    <property type="term" value="F:metal ion binding"/>
    <property type="evidence" value="ECO:0007669"/>
    <property type="project" value="UniProtKB-KW"/>
</dbReference>
<evidence type="ECO:0000256" key="1">
    <source>
        <dbReference type="ARBA" id="ARBA00022723"/>
    </source>
</evidence>
<keyword evidence="1 4" id="KW-0479">Metal-binding</keyword>
<dbReference type="SUPFAM" id="SSF56655">
    <property type="entry name" value="Carbohydrate phosphatase"/>
    <property type="match status" value="1"/>
</dbReference>
<dbReference type="GO" id="GO:0006020">
    <property type="term" value="P:inositol metabolic process"/>
    <property type="evidence" value="ECO:0007669"/>
    <property type="project" value="TreeGrafter"/>
</dbReference>
<feature type="binding site" evidence="4">
    <location>
        <position position="93"/>
    </location>
    <ligand>
        <name>Mg(2+)</name>
        <dbReference type="ChEBI" id="CHEBI:18420"/>
        <label>2</label>
    </ligand>
</feature>
<feature type="binding site" evidence="4">
    <location>
        <position position="90"/>
    </location>
    <ligand>
        <name>Mg(2+)</name>
        <dbReference type="ChEBI" id="CHEBI:18420"/>
        <label>2</label>
    </ligand>
</feature>
<evidence type="ECO:0000313" key="5">
    <source>
        <dbReference type="EMBL" id="PIY72020.1"/>
    </source>
</evidence>
<evidence type="ECO:0000256" key="2">
    <source>
        <dbReference type="ARBA" id="ARBA00022801"/>
    </source>
</evidence>
<protein>
    <recommendedName>
        <fullName evidence="7">Inositol monophosphatase</fullName>
    </recommendedName>
</protein>
<reference evidence="6" key="1">
    <citation type="submission" date="2017-09" db="EMBL/GenBank/DDBJ databases">
        <title>Depth-based differentiation of microbial function through sediment-hosted aquifers and enrichment of novel symbionts in the deep terrestrial subsurface.</title>
        <authorList>
            <person name="Probst A.J."/>
            <person name="Ladd B."/>
            <person name="Jarett J.K."/>
            <person name="Geller-Mcgrath D.E."/>
            <person name="Sieber C.M.K."/>
            <person name="Emerson J.B."/>
            <person name="Anantharaman K."/>
            <person name="Thomas B.C."/>
            <person name="Malmstrom R."/>
            <person name="Stieglmeier M."/>
            <person name="Klingl A."/>
            <person name="Woyke T."/>
            <person name="Ryan C.M."/>
            <person name="Banfield J.F."/>
        </authorList>
    </citation>
    <scope>NUCLEOTIDE SEQUENCE [LARGE SCALE GENOMIC DNA]</scope>
</reference>